<dbReference type="Pfam" id="PF21351">
    <property type="entry name" value="TetR_C_41"/>
    <property type="match status" value="1"/>
</dbReference>
<dbReference type="AlphaFoldDB" id="A0A853EP44"/>
<accession>A0A853EP44</accession>
<comment type="caution">
    <text evidence="4">The sequence shown here is derived from an EMBL/GenBank/DDBJ whole genome shotgun (WGS) entry which is preliminary data.</text>
</comment>
<dbReference type="GO" id="GO:0003700">
    <property type="term" value="F:DNA-binding transcription factor activity"/>
    <property type="evidence" value="ECO:0007669"/>
    <property type="project" value="TreeGrafter"/>
</dbReference>
<organism evidence="4 5">
    <name type="scientific">Actinomyces bowdenii</name>
    <dbReference type="NCBI Taxonomy" id="131109"/>
    <lineage>
        <taxon>Bacteria</taxon>
        <taxon>Bacillati</taxon>
        <taxon>Actinomycetota</taxon>
        <taxon>Actinomycetes</taxon>
        <taxon>Actinomycetales</taxon>
        <taxon>Actinomycetaceae</taxon>
        <taxon>Actinomyces</taxon>
    </lineage>
</organism>
<dbReference type="InterPro" id="IPR009057">
    <property type="entry name" value="Homeodomain-like_sf"/>
</dbReference>
<feature type="domain" description="HTH tetR-type" evidence="3">
    <location>
        <begin position="10"/>
        <end position="70"/>
    </location>
</feature>
<evidence type="ECO:0000313" key="4">
    <source>
        <dbReference type="EMBL" id="NYS70240.1"/>
    </source>
</evidence>
<dbReference type="PANTHER" id="PTHR30055:SF223">
    <property type="entry name" value="HTH-TYPE TRANSCRIPTIONAL REGULATOR UIDR"/>
    <property type="match status" value="1"/>
</dbReference>
<evidence type="ECO:0000256" key="2">
    <source>
        <dbReference type="PROSITE-ProRule" id="PRU00335"/>
    </source>
</evidence>
<sequence length="194" mass="20571">MPRSSAADAALTAQRILDSAEGLFAGRGYGAVSLDGVAAEAGVTRGAVYHHYGNKKGLFQAVAAAMHMKIADAVDREARRAGVDPRVQLRAGSHAFLEAITSAHAVQVLLIDAPAVDWEEWRRLDAEYSGSLLRQVLREVGVVPEDIEAVAVQLSGAMNEAALWVAHHQDSQAALEQAHAVLDLMLDAVLTSTA</sequence>
<dbReference type="Pfam" id="PF00440">
    <property type="entry name" value="TetR_N"/>
    <property type="match status" value="1"/>
</dbReference>
<dbReference type="Gene3D" id="1.10.357.10">
    <property type="entry name" value="Tetracycline Repressor, domain 2"/>
    <property type="match status" value="1"/>
</dbReference>
<dbReference type="RefSeq" id="WP_179901475.1">
    <property type="nucleotide sequence ID" value="NZ_JACBXV010000242.1"/>
</dbReference>
<keyword evidence="1 2" id="KW-0238">DNA-binding</keyword>
<dbReference type="PRINTS" id="PR00455">
    <property type="entry name" value="HTHTETR"/>
</dbReference>
<dbReference type="SUPFAM" id="SSF46689">
    <property type="entry name" value="Homeodomain-like"/>
    <property type="match status" value="1"/>
</dbReference>
<reference evidence="4 5" key="1">
    <citation type="submission" date="2020-07" db="EMBL/GenBank/DDBJ databases">
        <title>MOT database genomes.</title>
        <authorList>
            <person name="Joseph S."/>
            <person name="Aduse-Opoku J."/>
            <person name="Hashim A."/>
            <person name="Wade W."/>
            <person name="Curtis M."/>
        </authorList>
    </citation>
    <scope>NUCLEOTIDE SEQUENCE [LARGE SCALE GENOMIC DNA]</scope>
    <source>
        <strain evidence="4 5">WMus004</strain>
    </source>
</reference>
<dbReference type="PANTHER" id="PTHR30055">
    <property type="entry name" value="HTH-TYPE TRANSCRIPTIONAL REGULATOR RUTR"/>
    <property type="match status" value="1"/>
</dbReference>
<dbReference type="InterPro" id="IPR050109">
    <property type="entry name" value="HTH-type_TetR-like_transc_reg"/>
</dbReference>
<dbReference type="Proteomes" id="UP000572528">
    <property type="component" value="Unassembled WGS sequence"/>
</dbReference>
<name>A0A853EP44_9ACTO</name>
<evidence type="ECO:0000313" key="5">
    <source>
        <dbReference type="Proteomes" id="UP000572528"/>
    </source>
</evidence>
<protein>
    <submittedName>
        <fullName evidence="4">TetR family transcriptional regulator</fullName>
    </submittedName>
</protein>
<dbReference type="GO" id="GO:0000976">
    <property type="term" value="F:transcription cis-regulatory region binding"/>
    <property type="evidence" value="ECO:0007669"/>
    <property type="project" value="TreeGrafter"/>
</dbReference>
<evidence type="ECO:0000256" key="1">
    <source>
        <dbReference type="ARBA" id="ARBA00023125"/>
    </source>
</evidence>
<dbReference type="InterPro" id="IPR049484">
    <property type="entry name" value="Rv0078-like_C"/>
</dbReference>
<gene>
    <name evidence="4" type="ORF">HZZ05_12120</name>
</gene>
<feature type="DNA-binding region" description="H-T-H motif" evidence="2">
    <location>
        <begin position="33"/>
        <end position="52"/>
    </location>
</feature>
<dbReference type="InterPro" id="IPR001647">
    <property type="entry name" value="HTH_TetR"/>
</dbReference>
<dbReference type="EMBL" id="JACBXV010000242">
    <property type="protein sequence ID" value="NYS70240.1"/>
    <property type="molecule type" value="Genomic_DNA"/>
</dbReference>
<proteinExistence type="predicted"/>
<dbReference type="PROSITE" id="PS50977">
    <property type="entry name" value="HTH_TETR_2"/>
    <property type="match status" value="1"/>
</dbReference>
<evidence type="ECO:0000259" key="3">
    <source>
        <dbReference type="PROSITE" id="PS50977"/>
    </source>
</evidence>